<keyword evidence="3" id="KW-0449">Lipoprotein</keyword>
<evidence type="ECO:0000256" key="2">
    <source>
        <dbReference type="ARBA" id="ARBA00007613"/>
    </source>
</evidence>
<evidence type="ECO:0000256" key="1">
    <source>
        <dbReference type="ARBA" id="ARBA00004459"/>
    </source>
</evidence>
<dbReference type="PROSITE" id="PS51257">
    <property type="entry name" value="PROKAR_LIPOPROTEIN"/>
    <property type="match status" value="1"/>
</dbReference>
<keyword evidence="3" id="KW-0472">Membrane</keyword>
<dbReference type="AlphaFoldDB" id="A0A240C9X4"/>
<keyword evidence="3" id="KW-1134">Transmembrane beta strand</keyword>
<reference evidence="5 6" key="1">
    <citation type="submission" date="2017-06" db="EMBL/GenBank/DDBJ databases">
        <authorList>
            <consortium name="Pathogen Informatics"/>
        </authorList>
    </citation>
    <scope>NUCLEOTIDE SEQUENCE [LARGE SCALE GENOMIC DNA]</scope>
    <source>
        <strain evidence="5 6">NCTC12148</strain>
    </source>
</reference>
<dbReference type="InterPro" id="IPR003423">
    <property type="entry name" value="OMP_efflux"/>
</dbReference>
<name>A0A240C9X4_SERFI</name>
<evidence type="ECO:0000313" key="6">
    <source>
        <dbReference type="Proteomes" id="UP000215134"/>
    </source>
</evidence>
<accession>A0A240C9X4</accession>
<dbReference type="SUPFAM" id="SSF56954">
    <property type="entry name" value="Outer membrane efflux proteins (OEP)"/>
    <property type="match status" value="1"/>
</dbReference>
<dbReference type="KEGG" id="sfj:SAMEA4384070_3984"/>
<comment type="subcellular location">
    <subcellularLocation>
        <location evidence="1 3">Cell outer membrane</location>
        <topology evidence="1 3">Lipid-anchor</topology>
    </subcellularLocation>
</comment>
<keyword evidence="4" id="KW-0175">Coiled coil</keyword>
<sequence length="464" mass="50645">MNRGLILLLAIVMLGGCGGRSHPGAAQSQAALPQHWRLADQAGGVPRSGAAWWDNFNDPQLSALIGGVLANNQDLALAGLQLRMALLDAGLVNGNVTPDATASLSGSNSRTLRRAGRSQESYRGSLSLSYELDLWGKLARAREQAAWLAAASALDRQNTALVLIGTGARLYWQLADFNQRIDNLQAALTIAQGTLQLASARHAAGDVGQFELLQARQRLLERENQLSDLRQQREAARNALALLFGQSPLARRWERRSLVIESVAIVQRQPVAVIAQRPDVQAAERRLRAALAGAELASLSFYPTLSLNAVLDAGSQAFRQWFGDPTRSLGVALALPFIEWRKAQLTGEKALLQAQQAEIQFRDAVYRALADVDNAMAQRLDAQRQIGNQRQLLAMSRQAVFLAQRQYRAGAVSLQTLLDAQDSLLLSENALSQLQYRYLNATMQLWLALGGAAPGDRETREDHE</sequence>
<dbReference type="NCBIfam" id="TIGR01845">
    <property type="entry name" value="outer_NodT"/>
    <property type="match status" value="1"/>
</dbReference>
<proteinExistence type="inferred from homology"/>
<dbReference type="PANTHER" id="PTHR30203">
    <property type="entry name" value="OUTER MEMBRANE CATION EFFLUX PROTEIN"/>
    <property type="match status" value="1"/>
</dbReference>
<keyword evidence="3" id="KW-0564">Palmitate</keyword>
<feature type="coiled-coil region" evidence="4">
    <location>
        <begin position="174"/>
        <end position="239"/>
    </location>
</feature>
<organism evidence="5 6">
    <name type="scientific">Serratia ficaria</name>
    <dbReference type="NCBI Taxonomy" id="61651"/>
    <lineage>
        <taxon>Bacteria</taxon>
        <taxon>Pseudomonadati</taxon>
        <taxon>Pseudomonadota</taxon>
        <taxon>Gammaproteobacteria</taxon>
        <taxon>Enterobacterales</taxon>
        <taxon>Yersiniaceae</taxon>
        <taxon>Serratia</taxon>
    </lineage>
</organism>
<dbReference type="Gene3D" id="1.20.1600.10">
    <property type="entry name" value="Outer membrane efflux proteins (OEP)"/>
    <property type="match status" value="1"/>
</dbReference>
<dbReference type="Gene3D" id="2.20.200.10">
    <property type="entry name" value="Outer membrane efflux proteins (OEP)"/>
    <property type="match status" value="1"/>
</dbReference>
<keyword evidence="3" id="KW-0812">Transmembrane</keyword>
<keyword evidence="6" id="KW-1185">Reference proteome</keyword>
<evidence type="ECO:0000256" key="4">
    <source>
        <dbReference type="SAM" id="Coils"/>
    </source>
</evidence>
<dbReference type="GeneID" id="75029106"/>
<dbReference type="EMBL" id="LT906479">
    <property type="protein sequence ID" value="SNW04745.1"/>
    <property type="molecule type" value="Genomic_DNA"/>
</dbReference>
<dbReference type="GO" id="GO:0015562">
    <property type="term" value="F:efflux transmembrane transporter activity"/>
    <property type="evidence" value="ECO:0007669"/>
    <property type="project" value="InterPro"/>
</dbReference>
<dbReference type="OrthoDB" id="9770517at2"/>
<dbReference type="STRING" id="1411141.GCA_001590885_02142"/>
<dbReference type="Proteomes" id="UP000215134">
    <property type="component" value="Chromosome 1"/>
</dbReference>
<dbReference type="PANTHER" id="PTHR30203:SF32">
    <property type="entry name" value="CATION EFFLUX SYSTEM PROTEIN CUSC"/>
    <property type="match status" value="1"/>
</dbReference>
<dbReference type="InterPro" id="IPR010131">
    <property type="entry name" value="MdtP/NodT-like"/>
</dbReference>
<gene>
    <name evidence="5" type="primary">ttgC_2</name>
    <name evidence="5" type="ORF">SAMEA4384070_03984</name>
</gene>
<evidence type="ECO:0000256" key="3">
    <source>
        <dbReference type="RuleBase" id="RU362097"/>
    </source>
</evidence>
<evidence type="ECO:0000313" key="5">
    <source>
        <dbReference type="EMBL" id="SNW04745.1"/>
    </source>
</evidence>
<dbReference type="RefSeq" id="WP_095099050.1">
    <property type="nucleotide sequence ID" value="NZ_CABITV010000012.1"/>
</dbReference>
<protein>
    <submittedName>
        <fullName evidence="5">Probable efflux pump outer membrane protein ttgC</fullName>
    </submittedName>
</protein>
<dbReference type="Pfam" id="PF02321">
    <property type="entry name" value="OEP"/>
    <property type="match status" value="2"/>
</dbReference>
<comment type="similarity">
    <text evidence="2 3">Belongs to the outer membrane factor (OMF) (TC 1.B.17) family.</text>
</comment>
<dbReference type="GO" id="GO:0009279">
    <property type="term" value="C:cell outer membrane"/>
    <property type="evidence" value="ECO:0007669"/>
    <property type="project" value="UniProtKB-SubCell"/>
</dbReference>